<gene>
    <name evidence="3" type="ORF">GN244_ATG06417</name>
</gene>
<organism evidence="3 4">
    <name type="scientific">Phytophthora infestans</name>
    <name type="common">Potato late blight agent</name>
    <name type="synonym">Botrytis infestans</name>
    <dbReference type="NCBI Taxonomy" id="4787"/>
    <lineage>
        <taxon>Eukaryota</taxon>
        <taxon>Sar</taxon>
        <taxon>Stramenopiles</taxon>
        <taxon>Oomycota</taxon>
        <taxon>Peronosporomycetes</taxon>
        <taxon>Peronosporales</taxon>
        <taxon>Peronosporaceae</taxon>
        <taxon>Phytophthora</taxon>
    </lineage>
</organism>
<evidence type="ECO:0000256" key="2">
    <source>
        <dbReference type="SAM" id="MobiDB-lite"/>
    </source>
</evidence>
<feature type="compositionally biased region" description="Basic and acidic residues" evidence="2">
    <location>
        <begin position="350"/>
        <end position="375"/>
    </location>
</feature>
<dbReference type="AlphaFoldDB" id="A0A833TD17"/>
<evidence type="ECO:0000313" key="3">
    <source>
        <dbReference type="EMBL" id="KAF4041350.1"/>
    </source>
</evidence>
<proteinExistence type="predicted"/>
<accession>A0A833TD17</accession>
<feature type="region of interest" description="Disordered" evidence="2">
    <location>
        <begin position="1"/>
        <end position="22"/>
    </location>
</feature>
<keyword evidence="1" id="KW-0175">Coiled coil</keyword>
<feature type="region of interest" description="Disordered" evidence="2">
    <location>
        <begin position="58"/>
        <end position="100"/>
    </location>
</feature>
<sequence length="515" mass="59537">MNSHSIRITAASTSRRDDTMDRASLVQRRKQLRNKENLASKINSSVENSTVAAKKKFVTGKGPSSIEDTSSQTSLLRDDYDPKSTESGRSASSRAPPFFRPNLKTAFDSEMNAGLVVRQVLQRSQFSDVKEYLHSATKHELFQQALVMATYVQGLKEKHSEVSKAIHEELNQCQAECHSVASNLAERERVCEEQEKEKSELLGRLKIAQEEYQALLAWVREHEDELKTLQQTTQSQAQLIGEMSEIRRQREDKMNAVEKEREQVFRLAEELQEQTVKLQSQMEMMERDSERHQAELKEERAANKTLTLANQRKAQAVQRVSSELESARNQISTLQGQVQLEAISRQSVTQERDRLQQQYRTDQENWKSAQEHRDSLKMRKADDFRKLDLELRHSTQALSRMRIEWESEKTQREKSDARLLNLSVFLDETKVHAQALEEETHQLKMQLNAEKEARTSKDHALQIAHRDFQALQNSCREQENAKLDAQSEVASLVQRMKVIRRDHLALLHRVEAPTL</sequence>
<comment type="caution">
    <text evidence="3">The sequence shown here is derived from an EMBL/GenBank/DDBJ whole genome shotgun (WGS) entry which is preliminary data.</text>
</comment>
<name>A0A833TD17_PHYIN</name>
<evidence type="ECO:0000313" key="4">
    <source>
        <dbReference type="Proteomes" id="UP000602510"/>
    </source>
</evidence>
<feature type="compositionally biased region" description="Polar residues" evidence="2">
    <location>
        <begin position="66"/>
        <end position="75"/>
    </location>
</feature>
<reference evidence="3" key="1">
    <citation type="submission" date="2020-04" db="EMBL/GenBank/DDBJ databases">
        <title>Hybrid Assembly of Korean Phytophthora infestans isolates.</title>
        <authorList>
            <person name="Prokchorchik M."/>
            <person name="Lee Y."/>
            <person name="Seo J."/>
            <person name="Cho J.-H."/>
            <person name="Park Y.-E."/>
            <person name="Jang D.-C."/>
            <person name="Im J.-S."/>
            <person name="Choi J.-G."/>
            <person name="Park H.-J."/>
            <person name="Lee G.-B."/>
            <person name="Lee Y.-G."/>
            <person name="Hong S.-Y."/>
            <person name="Cho K."/>
            <person name="Sohn K.H."/>
        </authorList>
    </citation>
    <scope>NUCLEOTIDE SEQUENCE</scope>
    <source>
        <strain evidence="3">KR_1_A1</strain>
    </source>
</reference>
<feature type="compositionally biased region" description="Basic and acidic residues" evidence="2">
    <location>
        <begin position="76"/>
        <end position="86"/>
    </location>
</feature>
<dbReference type="Proteomes" id="UP000602510">
    <property type="component" value="Unassembled WGS sequence"/>
</dbReference>
<dbReference type="EMBL" id="WSZM01000126">
    <property type="protein sequence ID" value="KAF4041350.1"/>
    <property type="molecule type" value="Genomic_DNA"/>
</dbReference>
<feature type="region of interest" description="Disordered" evidence="2">
    <location>
        <begin position="345"/>
        <end position="375"/>
    </location>
</feature>
<feature type="compositionally biased region" description="Polar residues" evidence="2">
    <location>
        <begin position="1"/>
        <end position="13"/>
    </location>
</feature>
<protein>
    <submittedName>
        <fullName evidence="3">Uncharacterized protein</fullName>
    </submittedName>
</protein>
<evidence type="ECO:0000256" key="1">
    <source>
        <dbReference type="SAM" id="Coils"/>
    </source>
</evidence>
<feature type="coiled-coil region" evidence="1">
    <location>
        <begin position="184"/>
        <end position="211"/>
    </location>
</feature>
<keyword evidence="4" id="KW-1185">Reference proteome</keyword>
<feature type="coiled-coil region" evidence="1">
    <location>
        <begin position="426"/>
        <end position="495"/>
    </location>
</feature>